<feature type="transmembrane region" description="Helical" evidence="6">
    <location>
        <begin position="33"/>
        <end position="50"/>
    </location>
</feature>
<keyword evidence="9" id="KW-1185">Reference proteome</keyword>
<dbReference type="Pfam" id="PF00909">
    <property type="entry name" value="Ammonium_transp"/>
    <property type="match status" value="1"/>
</dbReference>
<gene>
    <name evidence="8" type="ORF">ASIM_LOCUS18836</name>
</gene>
<dbReference type="AlphaFoldDB" id="A0A0M3KEN9"/>
<evidence type="ECO:0000256" key="1">
    <source>
        <dbReference type="ARBA" id="ARBA00004141"/>
    </source>
</evidence>
<reference evidence="8 9" key="2">
    <citation type="submission" date="2018-11" db="EMBL/GenBank/DDBJ databases">
        <authorList>
            <consortium name="Pathogen Informatics"/>
        </authorList>
    </citation>
    <scope>NUCLEOTIDE SEQUENCE [LARGE SCALE GENOMIC DNA]</scope>
</reference>
<evidence type="ECO:0000313" key="9">
    <source>
        <dbReference type="Proteomes" id="UP000267096"/>
    </source>
</evidence>
<keyword evidence="5 6" id="KW-0472">Membrane</keyword>
<keyword evidence="4 6" id="KW-1133">Transmembrane helix</keyword>
<dbReference type="WBParaSite" id="ASIM_0001944701-mRNA-1">
    <property type="protein sequence ID" value="ASIM_0001944701-mRNA-1"/>
    <property type="gene ID" value="ASIM_0001944701"/>
</dbReference>
<organism evidence="10">
    <name type="scientific">Anisakis simplex</name>
    <name type="common">Herring worm</name>
    <dbReference type="NCBI Taxonomy" id="6269"/>
    <lineage>
        <taxon>Eukaryota</taxon>
        <taxon>Metazoa</taxon>
        <taxon>Ecdysozoa</taxon>
        <taxon>Nematoda</taxon>
        <taxon>Chromadorea</taxon>
        <taxon>Rhabditida</taxon>
        <taxon>Spirurina</taxon>
        <taxon>Ascaridomorpha</taxon>
        <taxon>Ascaridoidea</taxon>
        <taxon>Anisakidae</taxon>
        <taxon>Anisakis</taxon>
        <taxon>Anisakis simplex complex</taxon>
    </lineage>
</organism>
<protein>
    <submittedName>
        <fullName evidence="10">Ammonium_transp domain-containing protein</fullName>
    </submittedName>
</protein>
<comment type="subcellular location">
    <subcellularLocation>
        <location evidence="1">Membrane</location>
        <topology evidence="1">Multi-pass membrane protein</topology>
    </subcellularLocation>
</comment>
<evidence type="ECO:0000259" key="7">
    <source>
        <dbReference type="Pfam" id="PF00909"/>
    </source>
</evidence>
<feature type="transmembrane region" description="Helical" evidence="6">
    <location>
        <begin position="70"/>
        <end position="89"/>
    </location>
</feature>
<dbReference type="PANTHER" id="PTHR11730:SF60">
    <property type="entry name" value="RH50, ISOFORM D"/>
    <property type="match status" value="1"/>
</dbReference>
<name>A0A0M3KEN9_ANISI</name>
<dbReference type="PRINTS" id="PR00342">
    <property type="entry name" value="RHESUSRHD"/>
</dbReference>
<dbReference type="InterPro" id="IPR002229">
    <property type="entry name" value="RhesusRHD"/>
</dbReference>
<dbReference type="InterPro" id="IPR029020">
    <property type="entry name" value="Ammonium/urea_transptr"/>
</dbReference>
<dbReference type="GO" id="GO:0008519">
    <property type="term" value="F:ammonium channel activity"/>
    <property type="evidence" value="ECO:0007669"/>
    <property type="project" value="InterPro"/>
</dbReference>
<comment type="similarity">
    <text evidence="2">Belongs to the ammonium transporter (TC 2.A.49) family. Rh subfamily.</text>
</comment>
<feature type="transmembrane region" description="Helical" evidence="6">
    <location>
        <begin position="213"/>
        <end position="238"/>
    </location>
</feature>
<accession>A0A0M3KEN9</accession>
<evidence type="ECO:0000256" key="2">
    <source>
        <dbReference type="ARBA" id="ARBA00011036"/>
    </source>
</evidence>
<sequence length="286" mass="31444">MVIHAFGAYFGLALAFVFNKKQHREHEHEGSNYSSDIFSMIGAVFLWVFWPSFNAVSAVPENARQRAVLNTYLSLAACTVVTFILSQLVDREHKMRFSMTHIANSTLAGGVAIGTTANVVLMPLHALLVGAGAAVISVLGYAYVTPFLARKMRIHDTCGVNNLHGMPGVYAGILGFIFAAVYDPAKYGTSLNMIYPAIKTSSNEHGRDMMVQAAFQLIALVVVLVGAIVSGAITGLILKLKIWDQVRDKELYADGDYFEVPEDYDFVTRVRLYVAYMCKTKSLARD</sequence>
<reference evidence="10" key="1">
    <citation type="submission" date="2017-02" db="UniProtKB">
        <authorList>
            <consortium name="WormBaseParasite"/>
        </authorList>
    </citation>
    <scope>IDENTIFICATION</scope>
</reference>
<dbReference type="PANTHER" id="PTHR11730">
    <property type="entry name" value="AMMONIUM TRANSPORTER"/>
    <property type="match status" value="1"/>
</dbReference>
<feature type="domain" description="Ammonium transporter AmtB-like" evidence="7">
    <location>
        <begin position="1"/>
        <end position="246"/>
    </location>
</feature>
<dbReference type="GO" id="GO:0005886">
    <property type="term" value="C:plasma membrane"/>
    <property type="evidence" value="ECO:0007669"/>
    <property type="project" value="InterPro"/>
</dbReference>
<dbReference type="EMBL" id="UYRR01036170">
    <property type="protein sequence ID" value="VDK66380.1"/>
    <property type="molecule type" value="Genomic_DNA"/>
</dbReference>
<dbReference type="InterPro" id="IPR024041">
    <property type="entry name" value="NH4_transpt_AmtB-like_dom"/>
</dbReference>
<feature type="transmembrane region" description="Helical" evidence="6">
    <location>
        <begin position="127"/>
        <end position="149"/>
    </location>
</feature>
<evidence type="ECO:0000256" key="3">
    <source>
        <dbReference type="ARBA" id="ARBA00022692"/>
    </source>
</evidence>
<dbReference type="OrthoDB" id="534912at2759"/>
<evidence type="ECO:0000256" key="6">
    <source>
        <dbReference type="SAM" id="Phobius"/>
    </source>
</evidence>
<feature type="transmembrane region" description="Helical" evidence="6">
    <location>
        <begin position="6"/>
        <end position="21"/>
    </location>
</feature>
<evidence type="ECO:0000256" key="4">
    <source>
        <dbReference type="ARBA" id="ARBA00022989"/>
    </source>
</evidence>
<evidence type="ECO:0000313" key="8">
    <source>
        <dbReference type="EMBL" id="VDK66380.1"/>
    </source>
</evidence>
<keyword evidence="3 6" id="KW-0812">Transmembrane</keyword>
<evidence type="ECO:0000256" key="5">
    <source>
        <dbReference type="ARBA" id="ARBA00023136"/>
    </source>
</evidence>
<dbReference type="Proteomes" id="UP000267096">
    <property type="component" value="Unassembled WGS sequence"/>
</dbReference>
<dbReference type="SUPFAM" id="SSF111352">
    <property type="entry name" value="Ammonium transporter"/>
    <property type="match status" value="1"/>
</dbReference>
<proteinExistence type="inferred from homology"/>
<evidence type="ECO:0000313" key="10">
    <source>
        <dbReference type="WBParaSite" id="ASIM_0001944701-mRNA-1"/>
    </source>
</evidence>
<feature type="transmembrane region" description="Helical" evidence="6">
    <location>
        <begin position="161"/>
        <end position="182"/>
    </location>
</feature>
<dbReference type="GO" id="GO:0097272">
    <property type="term" value="P:ammonium homeostasis"/>
    <property type="evidence" value="ECO:0007669"/>
    <property type="project" value="TreeGrafter"/>
</dbReference>
<dbReference type="Gene3D" id="1.10.3430.10">
    <property type="entry name" value="Ammonium transporter AmtB like domains"/>
    <property type="match status" value="1"/>
</dbReference>